<name>A0A4U5M606_STECR</name>
<protein>
    <submittedName>
        <fullName evidence="3">Uncharacterized protein</fullName>
    </submittedName>
</protein>
<dbReference type="Proteomes" id="UP000298663">
    <property type="component" value="Unassembled WGS sequence"/>
</dbReference>
<feature type="compositionally biased region" description="Basic residues" evidence="1">
    <location>
        <begin position="63"/>
        <end position="80"/>
    </location>
</feature>
<dbReference type="EMBL" id="AZBU02000009">
    <property type="protein sequence ID" value="TKR64286.1"/>
    <property type="molecule type" value="Genomic_DNA"/>
</dbReference>
<proteinExistence type="predicted"/>
<reference evidence="3 4" key="2">
    <citation type="journal article" date="2015" name="Genome Biol.">
        <title>Comparative genomics of Steinernema reveals deeply conserved gene regulatory networks.</title>
        <authorList>
            <person name="Dillman A.R."/>
            <person name="Macchietto M."/>
            <person name="Porter C.F."/>
            <person name="Rogers A."/>
            <person name="Williams B."/>
            <person name="Antoshechkin I."/>
            <person name="Lee M.M."/>
            <person name="Goodwin Z."/>
            <person name="Lu X."/>
            <person name="Lewis E.E."/>
            <person name="Goodrich-Blair H."/>
            <person name="Stock S.P."/>
            <person name="Adams B.J."/>
            <person name="Sternberg P.W."/>
            <person name="Mortazavi A."/>
        </authorList>
    </citation>
    <scope>NUCLEOTIDE SEQUENCE [LARGE SCALE GENOMIC DNA]</scope>
    <source>
        <strain evidence="3 4">ALL</strain>
    </source>
</reference>
<feature type="compositionally biased region" description="Basic and acidic residues" evidence="1">
    <location>
        <begin position="52"/>
        <end position="62"/>
    </location>
</feature>
<reference evidence="3" key="1">
    <citation type="submission" date="2013-11" db="EMBL/GenBank/DDBJ databases">
        <authorList>
            <person name="Sternberg P."/>
            <person name="Dillman A."/>
            <person name="Macchietto M."/>
        </authorList>
    </citation>
    <scope>NUCLEOTIDE SEQUENCE</scope>
    <source>
        <strain evidence="3">ALL</strain>
    </source>
</reference>
<dbReference type="EMBL" id="AZBU02000009">
    <property type="protein sequence ID" value="TKR64283.1"/>
    <property type="molecule type" value="Genomic_DNA"/>
</dbReference>
<gene>
    <name evidence="2" type="ORF">L596_024845</name>
    <name evidence="3" type="ORF">L596_024848</name>
</gene>
<evidence type="ECO:0000313" key="4">
    <source>
        <dbReference type="Proteomes" id="UP000298663"/>
    </source>
</evidence>
<comment type="caution">
    <text evidence="3">The sequence shown here is derived from an EMBL/GenBank/DDBJ whole genome shotgun (WGS) entry which is preliminary data.</text>
</comment>
<feature type="region of interest" description="Disordered" evidence="1">
    <location>
        <begin position="31"/>
        <end position="80"/>
    </location>
</feature>
<organism evidence="3 4">
    <name type="scientific">Steinernema carpocapsae</name>
    <name type="common">Entomopathogenic nematode</name>
    <dbReference type="NCBI Taxonomy" id="34508"/>
    <lineage>
        <taxon>Eukaryota</taxon>
        <taxon>Metazoa</taxon>
        <taxon>Ecdysozoa</taxon>
        <taxon>Nematoda</taxon>
        <taxon>Chromadorea</taxon>
        <taxon>Rhabditida</taxon>
        <taxon>Tylenchina</taxon>
        <taxon>Panagrolaimomorpha</taxon>
        <taxon>Strongyloidoidea</taxon>
        <taxon>Steinernematidae</taxon>
        <taxon>Steinernema</taxon>
    </lineage>
</organism>
<dbReference type="AlphaFoldDB" id="A0A4U5M606"/>
<evidence type="ECO:0000256" key="1">
    <source>
        <dbReference type="SAM" id="MobiDB-lite"/>
    </source>
</evidence>
<evidence type="ECO:0000313" key="3">
    <source>
        <dbReference type="EMBL" id="TKR64286.1"/>
    </source>
</evidence>
<sequence>MTRNRHPFKILDFKYGITDTNCHDPPLHVFPSTRKNNVKHAPKLRTFTGSKKRGENGQERLCHRPTRHRQQQHRHQASSS</sequence>
<reference evidence="3" key="3">
    <citation type="journal article" date="2019" name="G3 (Bethesda)">
        <title>Hybrid Assembly of the Genome of the Entomopathogenic Nematode Steinernema carpocapsae Identifies the X-Chromosome.</title>
        <authorList>
            <person name="Serra L."/>
            <person name="Macchietto M."/>
            <person name="Macias-Munoz A."/>
            <person name="McGill C.J."/>
            <person name="Rodriguez I.M."/>
            <person name="Rodriguez B."/>
            <person name="Murad R."/>
            <person name="Mortazavi A."/>
        </authorList>
    </citation>
    <scope>NUCLEOTIDE SEQUENCE</scope>
    <source>
        <strain evidence="3">ALL</strain>
    </source>
</reference>
<evidence type="ECO:0000313" key="2">
    <source>
        <dbReference type="EMBL" id="TKR64283.1"/>
    </source>
</evidence>
<keyword evidence="4" id="KW-1185">Reference proteome</keyword>
<accession>A0A4U5M606</accession>